<accession>A0A545TQ79</accession>
<evidence type="ECO:0000256" key="6">
    <source>
        <dbReference type="ARBA" id="ARBA00022723"/>
    </source>
</evidence>
<proteinExistence type="inferred from homology"/>
<dbReference type="Gene3D" id="3.40.630.10">
    <property type="entry name" value="Zn peptidases"/>
    <property type="match status" value="1"/>
</dbReference>
<evidence type="ECO:0000256" key="5">
    <source>
        <dbReference type="ARBA" id="ARBA00022605"/>
    </source>
</evidence>
<dbReference type="EMBL" id="VHSH01000005">
    <property type="protein sequence ID" value="TQV79376.1"/>
    <property type="molecule type" value="Genomic_DNA"/>
</dbReference>
<organism evidence="11 12">
    <name type="scientific">Denitrobaculum tricleocarpae</name>
    <dbReference type="NCBI Taxonomy" id="2591009"/>
    <lineage>
        <taxon>Bacteria</taxon>
        <taxon>Pseudomonadati</taxon>
        <taxon>Pseudomonadota</taxon>
        <taxon>Alphaproteobacteria</taxon>
        <taxon>Rhodospirillales</taxon>
        <taxon>Rhodospirillaceae</taxon>
        <taxon>Denitrobaculum</taxon>
    </lineage>
</organism>
<dbReference type="GO" id="GO:0046872">
    <property type="term" value="F:metal ion binding"/>
    <property type="evidence" value="ECO:0007669"/>
    <property type="project" value="UniProtKB-KW"/>
</dbReference>
<comment type="cofactor">
    <cofactor evidence="1">
        <name>Zn(2+)</name>
        <dbReference type="ChEBI" id="CHEBI:29105"/>
    </cofactor>
</comment>
<dbReference type="PROSITE" id="PS00758">
    <property type="entry name" value="ARGE_DAPE_CPG2_1"/>
    <property type="match status" value="1"/>
</dbReference>
<dbReference type="Gene3D" id="3.30.70.360">
    <property type="match status" value="1"/>
</dbReference>
<keyword evidence="5" id="KW-0028">Amino-acid biosynthesis</keyword>
<evidence type="ECO:0000256" key="2">
    <source>
        <dbReference type="ARBA" id="ARBA00005691"/>
    </source>
</evidence>
<dbReference type="PANTHER" id="PTHR43808">
    <property type="entry name" value="ACETYLORNITHINE DEACETYLASE"/>
    <property type="match status" value="1"/>
</dbReference>
<keyword evidence="3" id="KW-0963">Cytoplasm</keyword>
<comment type="similarity">
    <text evidence="2">Belongs to the peptidase M20A family. ArgE subfamily.</text>
</comment>
<dbReference type="InterPro" id="IPR011650">
    <property type="entry name" value="Peptidase_M20_dimer"/>
</dbReference>
<evidence type="ECO:0000256" key="9">
    <source>
        <dbReference type="ARBA" id="ARBA00023285"/>
    </source>
</evidence>
<gene>
    <name evidence="11" type="primary">argE</name>
    <name evidence="11" type="ORF">FKG95_14885</name>
</gene>
<reference evidence="11 12" key="1">
    <citation type="submission" date="2019-06" db="EMBL/GenBank/DDBJ databases">
        <title>Whole genome sequence for Rhodospirillaceae sp. R148.</title>
        <authorList>
            <person name="Wang G."/>
        </authorList>
    </citation>
    <scope>NUCLEOTIDE SEQUENCE [LARGE SCALE GENOMIC DNA]</scope>
    <source>
        <strain evidence="11 12">R148</strain>
    </source>
</reference>
<dbReference type="InterPro" id="IPR010169">
    <property type="entry name" value="AcOrn-deacetyl"/>
</dbReference>
<dbReference type="InterPro" id="IPR001261">
    <property type="entry name" value="ArgE/DapE_CS"/>
</dbReference>
<keyword evidence="4" id="KW-0055">Arginine biosynthesis</keyword>
<keyword evidence="8" id="KW-0862">Zinc</keyword>
<evidence type="ECO:0000256" key="7">
    <source>
        <dbReference type="ARBA" id="ARBA00022801"/>
    </source>
</evidence>
<keyword evidence="12" id="KW-1185">Reference proteome</keyword>
<name>A0A545TQ79_9PROT</name>
<keyword evidence="9" id="KW-0170">Cobalt</keyword>
<evidence type="ECO:0000256" key="1">
    <source>
        <dbReference type="ARBA" id="ARBA00001947"/>
    </source>
</evidence>
<dbReference type="AlphaFoldDB" id="A0A545TQ79"/>
<sequence length="385" mass="41959">MLERLVAFDTTSRNSNLELIHSVRDYLSGLGVASQLSFDESGRKANLYATIGPDDRGGIALSGHSDVVPVDGQDWSSDPWTVRAADDRLYGRGTCDMKGFIAVVLAQVPKLLNADLQLPVHLCLSFDEEVDCGGVKRLLTFLETQDVRPRACIIGEPTEMKVVTAHKGGVGYRCDVQGHECHSSLAPRGVNAVQAAARIIAELDGMARRKVSEGPFDHDYDVPHTTLQVGVIQGGTALNIVPADCSFDFEIRNIPQDDPQTLFDEIRNYARTEIEPAMKAIDPDCGVNWQTFCDYPALSLAEDSDLVTLVQSCAEANAIAKVAFCTEGGFFQNRGIPTIVCGPGSIAQAHKPDEFISRQQLAACEAFMERLTERLCDESIVGHKF</sequence>
<evidence type="ECO:0000313" key="11">
    <source>
        <dbReference type="EMBL" id="TQV79376.1"/>
    </source>
</evidence>
<feature type="domain" description="Peptidase M20 dimerisation" evidence="10">
    <location>
        <begin position="164"/>
        <end position="274"/>
    </location>
</feature>
<comment type="caution">
    <text evidence="11">The sequence shown here is derived from an EMBL/GenBank/DDBJ whole genome shotgun (WGS) entry which is preliminary data.</text>
</comment>
<keyword evidence="6" id="KW-0479">Metal-binding</keyword>
<dbReference type="InterPro" id="IPR036264">
    <property type="entry name" value="Bact_exopeptidase_dim_dom"/>
</dbReference>
<evidence type="ECO:0000256" key="8">
    <source>
        <dbReference type="ARBA" id="ARBA00022833"/>
    </source>
</evidence>
<dbReference type="OrthoDB" id="9809784at2"/>
<protein>
    <submittedName>
        <fullName evidence="11">Acetylornithine deacetylase</fullName>
        <ecNumber evidence="11">3.5.1.16</ecNumber>
    </submittedName>
</protein>
<dbReference type="CDD" id="cd03894">
    <property type="entry name" value="M20_ArgE"/>
    <property type="match status" value="1"/>
</dbReference>
<dbReference type="GO" id="GO:0006526">
    <property type="term" value="P:L-arginine biosynthetic process"/>
    <property type="evidence" value="ECO:0007669"/>
    <property type="project" value="UniProtKB-KW"/>
</dbReference>
<dbReference type="SUPFAM" id="SSF53187">
    <property type="entry name" value="Zn-dependent exopeptidases"/>
    <property type="match status" value="1"/>
</dbReference>
<evidence type="ECO:0000259" key="10">
    <source>
        <dbReference type="Pfam" id="PF07687"/>
    </source>
</evidence>
<dbReference type="NCBIfam" id="TIGR01892">
    <property type="entry name" value="AcOrn-deacetyl"/>
    <property type="match status" value="1"/>
</dbReference>
<keyword evidence="7 11" id="KW-0378">Hydrolase</keyword>
<dbReference type="Pfam" id="PF07687">
    <property type="entry name" value="M20_dimer"/>
    <property type="match status" value="1"/>
</dbReference>
<dbReference type="NCBIfam" id="NF005710">
    <property type="entry name" value="PRK07522.1"/>
    <property type="match status" value="1"/>
</dbReference>
<dbReference type="Proteomes" id="UP000315252">
    <property type="component" value="Unassembled WGS sequence"/>
</dbReference>
<dbReference type="InterPro" id="IPR050072">
    <property type="entry name" value="Peptidase_M20A"/>
</dbReference>
<dbReference type="PANTHER" id="PTHR43808:SF31">
    <property type="entry name" value="N-ACETYL-L-CITRULLINE DEACETYLASE"/>
    <property type="match status" value="1"/>
</dbReference>
<evidence type="ECO:0000256" key="3">
    <source>
        <dbReference type="ARBA" id="ARBA00022490"/>
    </source>
</evidence>
<evidence type="ECO:0000256" key="4">
    <source>
        <dbReference type="ARBA" id="ARBA00022571"/>
    </source>
</evidence>
<dbReference type="GO" id="GO:0008777">
    <property type="term" value="F:acetylornithine deacetylase activity"/>
    <property type="evidence" value="ECO:0007669"/>
    <property type="project" value="UniProtKB-EC"/>
</dbReference>
<dbReference type="InterPro" id="IPR002933">
    <property type="entry name" value="Peptidase_M20"/>
</dbReference>
<dbReference type="Pfam" id="PF01546">
    <property type="entry name" value="Peptidase_M20"/>
    <property type="match status" value="1"/>
</dbReference>
<dbReference type="EC" id="3.5.1.16" evidence="11"/>
<dbReference type="SUPFAM" id="SSF55031">
    <property type="entry name" value="Bacterial exopeptidase dimerisation domain"/>
    <property type="match status" value="1"/>
</dbReference>
<evidence type="ECO:0000313" key="12">
    <source>
        <dbReference type="Proteomes" id="UP000315252"/>
    </source>
</evidence>